<evidence type="ECO:0000256" key="10">
    <source>
        <dbReference type="SAM" id="SignalP"/>
    </source>
</evidence>
<evidence type="ECO:0000259" key="11">
    <source>
        <dbReference type="PROSITE" id="PS50198"/>
    </source>
</evidence>
<evidence type="ECO:0000256" key="9">
    <source>
        <dbReference type="PROSITE-ProRule" id="PRU00278"/>
    </source>
</evidence>
<dbReference type="InterPro" id="IPR015391">
    <property type="entry name" value="SurA_N"/>
</dbReference>
<dbReference type="PANTHER" id="PTHR47637:SF1">
    <property type="entry name" value="CHAPERONE SURA"/>
    <property type="match status" value="1"/>
</dbReference>
<keyword evidence="4 9" id="KW-0697">Rotamase</keyword>
<evidence type="ECO:0000313" key="12">
    <source>
        <dbReference type="EMBL" id="HHI88428.1"/>
    </source>
</evidence>
<keyword evidence="3" id="KW-0574">Periplasm</keyword>
<organism evidence="12">
    <name type="scientific">Hellea balneolensis</name>
    <dbReference type="NCBI Taxonomy" id="287478"/>
    <lineage>
        <taxon>Bacteria</taxon>
        <taxon>Pseudomonadati</taxon>
        <taxon>Pseudomonadota</taxon>
        <taxon>Alphaproteobacteria</taxon>
        <taxon>Maricaulales</taxon>
        <taxon>Robiginitomaculaceae</taxon>
        <taxon>Hellea</taxon>
    </lineage>
</organism>
<dbReference type="EMBL" id="DROP01000043">
    <property type="protein sequence ID" value="HHI88428.1"/>
    <property type="molecule type" value="Genomic_DNA"/>
</dbReference>
<protein>
    <recommendedName>
        <fullName evidence="1">Parvulin-like PPIase</fullName>
    </recommendedName>
    <alternativeName>
        <fullName evidence="7">Peptidyl-prolyl cis-trans isomerase plp</fullName>
    </alternativeName>
    <alternativeName>
        <fullName evidence="8">Rotamase plp</fullName>
    </alternativeName>
</protein>
<feature type="chain" id="PRO_5031398464" description="Parvulin-like PPIase" evidence="10">
    <location>
        <begin position="33"/>
        <end position="422"/>
    </location>
</feature>
<keyword evidence="6 9" id="KW-0413">Isomerase</keyword>
<evidence type="ECO:0000256" key="1">
    <source>
        <dbReference type="ARBA" id="ARBA00018370"/>
    </source>
</evidence>
<proteinExistence type="predicted"/>
<dbReference type="Gene3D" id="1.10.4030.10">
    <property type="entry name" value="Porin chaperone SurA, peptide-binding domain"/>
    <property type="match status" value="1"/>
</dbReference>
<dbReference type="InterPro" id="IPR046357">
    <property type="entry name" value="PPIase_dom_sf"/>
</dbReference>
<evidence type="ECO:0000256" key="3">
    <source>
        <dbReference type="ARBA" id="ARBA00022764"/>
    </source>
</evidence>
<keyword evidence="2 10" id="KW-0732">Signal</keyword>
<dbReference type="InterPro" id="IPR027304">
    <property type="entry name" value="Trigger_fact/SurA_dom_sf"/>
</dbReference>
<evidence type="ECO:0000256" key="2">
    <source>
        <dbReference type="ARBA" id="ARBA00022729"/>
    </source>
</evidence>
<evidence type="ECO:0000256" key="5">
    <source>
        <dbReference type="ARBA" id="ARBA00023186"/>
    </source>
</evidence>
<dbReference type="AlphaFoldDB" id="A0A7V5NWK3"/>
<accession>A0A7V5NWK3</accession>
<evidence type="ECO:0000256" key="8">
    <source>
        <dbReference type="ARBA" id="ARBA00031484"/>
    </source>
</evidence>
<dbReference type="GO" id="GO:0003755">
    <property type="term" value="F:peptidyl-prolyl cis-trans isomerase activity"/>
    <property type="evidence" value="ECO:0007669"/>
    <property type="project" value="UniProtKB-KW"/>
</dbReference>
<dbReference type="Gene3D" id="3.10.50.40">
    <property type="match status" value="1"/>
</dbReference>
<dbReference type="InterPro" id="IPR050280">
    <property type="entry name" value="OMP_Chaperone_SurA"/>
</dbReference>
<sequence length="422" mass="46404">EMHEMKRILIRMISTVTASLAAMGLLPLAAQAQSVHGIAAVVNDNVITTYDLRQRSLFMMVTQGIQPTEEAKKQILRQALRNLVDEQLQLQESRKYDQHISDQAVDQGIQRIIARNGLDINELARRLAQAGISIDTMRDQVRAEIAWQRIIGGLYGSRIRITDAQIDETLNRLTANADKPSYHVAEIYIEASPDIGGMEGAMTGAKAMIEQLQKGVPFQVLARQFSSAASAAKGGDIGWLHAGELRPEIDAVLPHMEKGQISKPIQVPGGVYVIALVDKRISKSETFYKLKQINYKIKDKADIPTARAALKKAGALIKSCETVKSDIEGVEGVSAQNMGEIKASELSDDIRSALEVTSVGGLSKPFVTPTQLVSVIVCDRQVKGSNIPTRAEVEDRLFAQQEAQASRRHLRDLRRKATIAIR</sequence>
<dbReference type="PANTHER" id="PTHR47637">
    <property type="entry name" value="CHAPERONE SURA"/>
    <property type="match status" value="1"/>
</dbReference>
<comment type="caution">
    <text evidence="12">The sequence shown here is derived from an EMBL/GenBank/DDBJ whole genome shotgun (WGS) entry which is preliminary data.</text>
</comment>
<feature type="non-terminal residue" evidence="12">
    <location>
        <position position="1"/>
    </location>
</feature>
<evidence type="ECO:0000256" key="6">
    <source>
        <dbReference type="ARBA" id="ARBA00023235"/>
    </source>
</evidence>
<keyword evidence="5" id="KW-0143">Chaperone</keyword>
<dbReference type="PROSITE" id="PS50198">
    <property type="entry name" value="PPIC_PPIASE_2"/>
    <property type="match status" value="1"/>
</dbReference>
<dbReference type="Pfam" id="PF00639">
    <property type="entry name" value="Rotamase"/>
    <property type="match status" value="1"/>
</dbReference>
<evidence type="ECO:0000256" key="4">
    <source>
        <dbReference type="ARBA" id="ARBA00023110"/>
    </source>
</evidence>
<dbReference type="SUPFAM" id="SSF109998">
    <property type="entry name" value="Triger factor/SurA peptide-binding domain-like"/>
    <property type="match status" value="1"/>
</dbReference>
<reference evidence="12" key="1">
    <citation type="journal article" date="2020" name="mSystems">
        <title>Genome- and Community-Level Interaction Insights into Carbon Utilization and Element Cycling Functions of Hydrothermarchaeota in Hydrothermal Sediment.</title>
        <authorList>
            <person name="Zhou Z."/>
            <person name="Liu Y."/>
            <person name="Xu W."/>
            <person name="Pan J."/>
            <person name="Luo Z.H."/>
            <person name="Li M."/>
        </authorList>
    </citation>
    <scope>NUCLEOTIDE SEQUENCE [LARGE SCALE GENOMIC DNA]</scope>
    <source>
        <strain evidence="12">HyVt-538</strain>
    </source>
</reference>
<feature type="signal peptide" evidence="10">
    <location>
        <begin position="1"/>
        <end position="32"/>
    </location>
</feature>
<gene>
    <name evidence="12" type="ORF">ENK01_00610</name>
</gene>
<dbReference type="InterPro" id="IPR000297">
    <property type="entry name" value="PPIase_PpiC"/>
</dbReference>
<name>A0A7V5NWK3_9PROT</name>
<evidence type="ECO:0000256" key="7">
    <source>
        <dbReference type="ARBA" id="ARBA00030642"/>
    </source>
</evidence>
<dbReference type="SUPFAM" id="SSF54534">
    <property type="entry name" value="FKBP-like"/>
    <property type="match status" value="1"/>
</dbReference>
<dbReference type="Pfam" id="PF09312">
    <property type="entry name" value="SurA_N"/>
    <property type="match status" value="1"/>
</dbReference>
<dbReference type="Proteomes" id="UP000885806">
    <property type="component" value="Unassembled WGS sequence"/>
</dbReference>
<feature type="domain" description="PpiC" evidence="11">
    <location>
        <begin position="179"/>
        <end position="278"/>
    </location>
</feature>